<dbReference type="RefSeq" id="WP_263830886.1">
    <property type="nucleotide sequence ID" value="NZ_JAOWLB010000034.1"/>
</dbReference>
<organism evidence="1 2">
    <name type="scientific">Ruegeria aquimaris</name>
    <dbReference type="NCBI Taxonomy" id="2984333"/>
    <lineage>
        <taxon>Bacteria</taxon>
        <taxon>Pseudomonadati</taxon>
        <taxon>Pseudomonadota</taxon>
        <taxon>Alphaproteobacteria</taxon>
        <taxon>Rhodobacterales</taxon>
        <taxon>Roseobacteraceae</taxon>
        <taxon>Ruegeria</taxon>
    </lineage>
</organism>
<evidence type="ECO:0000313" key="2">
    <source>
        <dbReference type="Proteomes" id="UP001320899"/>
    </source>
</evidence>
<dbReference type="Proteomes" id="UP001320899">
    <property type="component" value="Unassembled WGS sequence"/>
</dbReference>
<comment type="caution">
    <text evidence="1">The sequence shown here is derived from an EMBL/GenBank/DDBJ whole genome shotgun (WGS) entry which is preliminary data.</text>
</comment>
<proteinExistence type="predicted"/>
<keyword evidence="2" id="KW-1185">Reference proteome</keyword>
<evidence type="ECO:0000313" key="1">
    <source>
        <dbReference type="EMBL" id="MCV2891284.1"/>
    </source>
</evidence>
<sequence>MSNQDVYDAGFTEGYARGIEGRPRAMRMPMELILLAPENVPVFYSAYEQGYAKGKADFRTLMEWRAQAAAAERAEREQEDPERSNAR</sequence>
<dbReference type="EMBL" id="JAOWLB010000034">
    <property type="protein sequence ID" value="MCV2891284.1"/>
    <property type="molecule type" value="Genomic_DNA"/>
</dbReference>
<protein>
    <submittedName>
        <fullName evidence="1">Uncharacterized protein</fullName>
    </submittedName>
</protein>
<accession>A0ABT3ARH1</accession>
<gene>
    <name evidence="1" type="ORF">OE747_23440</name>
</gene>
<reference evidence="1 2" key="1">
    <citation type="submission" date="2022-10" db="EMBL/GenBank/DDBJ databases">
        <title>Ruegeria sp. nov., isolated from ocean surface sediments.</title>
        <authorList>
            <person name="He W."/>
            <person name="Xue H.-P."/>
            <person name="Zhang D.-F."/>
        </authorList>
    </citation>
    <scope>NUCLEOTIDE SEQUENCE [LARGE SCALE GENOMIC DNA]</scope>
    <source>
        <strain evidence="1 2">XHP0148</strain>
    </source>
</reference>
<name>A0ABT3ARH1_9RHOB</name>